<dbReference type="InterPro" id="IPR002110">
    <property type="entry name" value="Ankyrin_rpt"/>
</dbReference>
<dbReference type="EMBL" id="MNBE01000228">
    <property type="protein sequence ID" value="OKP12416.1"/>
    <property type="molecule type" value="Genomic_DNA"/>
</dbReference>
<comment type="caution">
    <text evidence="1">The sequence shown here is derived from an EMBL/GenBank/DDBJ whole genome shotgun (WGS) entry which is preliminary data.</text>
</comment>
<keyword evidence="2" id="KW-1185">Reference proteome</keyword>
<dbReference type="Pfam" id="PF12796">
    <property type="entry name" value="Ank_2"/>
    <property type="match status" value="1"/>
</dbReference>
<organism evidence="1 2">
    <name type="scientific">Penicillium subrubescens</name>
    <dbReference type="NCBI Taxonomy" id="1316194"/>
    <lineage>
        <taxon>Eukaryota</taxon>
        <taxon>Fungi</taxon>
        <taxon>Dikarya</taxon>
        <taxon>Ascomycota</taxon>
        <taxon>Pezizomycotina</taxon>
        <taxon>Eurotiomycetes</taxon>
        <taxon>Eurotiomycetidae</taxon>
        <taxon>Eurotiales</taxon>
        <taxon>Aspergillaceae</taxon>
        <taxon>Penicillium</taxon>
    </lineage>
</organism>
<dbReference type="SUPFAM" id="SSF48403">
    <property type="entry name" value="Ankyrin repeat"/>
    <property type="match status" value="1"/>
</dbReference>
<evidence type="ECO:0000313" key="2">
    <source>
        <dbReference type="Proteomes" id="UP000186955"/>
    </source>
</evidence>
<protein>
    <submittedName>
        <fullName evidence="1">Uncharacterized protein</fullName>
    </submittedName>
</protein>
<gene>
    <name evidence="1" type="ORF">PENSUB_2152</name>
</gene>
<reference evidence="1 2" key="1">
    <citation type="submission" date="2016-10" db="EMBL/GenBank/DDBJ databases">
        <title>Genome sequence of the ascomycete fungus Penicillium subrubescens.</title>
        <authorList>
            <person name="De Vries R.P."/>
            <person name="Peng M."/>
            <person name="Dilokpimol A."/>
            <person name="Hilden K."/>
            <person name="Makela M.R."/>
            <person name="Grigoriev I."/>
            <person name="Riley R."/>
            <person name="Granchi Z."/>
        </authorList>
    </citation>
    <scope>NUCLEOTIDE SEQUENCE [LARGE SCALE GENOMIC DNA]</scope>
    <source>
        <strain evidence="1 2">CBS 132785</strain>
    </source>
</reference>
<accession>A0A1Q5UIV6</accession>
<sequence>MIKLLLDNGPDVTATNGQGYTALSVAVKQQENIIVNELLLRGAYPLVGKRSAVHAAIKSEDLDILKELLKNLSARGKCDNKLELSAAWIKEGYSYLACHVPRKPSSGIFLILKELVAHHRRHKYPVPS</sequence>
<name>A0A1Q5UIV6_9EURO</name>
<dbReference type="InterPro" id="IPR036770">
    <property type="entry name" value="Ankyrin_rpt-contain_sf"/>
</dbReference>
<dbReference type="Proteomes" id="UP000186955">
    <property type="component" value="Unassembled WGS sequence"/>
</dbReference>
<evidence type="ECO:0000313" key="1">
    <source>
        <dbReference type="EMBL" id="OKP12416.1"/>
    </source>
</evidence>
<dbReference type="AlphaFoldDB" id="A0A1Q5UIV6"/>
<proteinExistence type="predicted"/>
<dbReference type="Gene3D" id="1.25.40.20">
    <property type="entry name" value="Ankyrin repeat-containing domain"/>
    <property type="match status" value="1"/>
</dbReference>
<dbReference type="OrthoDB" id="2157354at2759"/>